<dbReference type="Proteomes" id="UP000019384">
    <property type="component" value="Unassembled WGS sequence"/>
</dbReference>
<keyword evidence="8" id="KW-1185">Reference proteome</keyword>
<dbReference type="GeneID" id="34518683"/>
<dbReference type="CDD" id="cd06156">
    <property type="entry name" value="eu_AANH_C_2"/>
    <property type="match status" value="1"/>
</dbReference>
<evidence type="ECO:0000313" key="7">
    <source>
        <dbReference type="EMBL" id="CDK25283.1"/>
    </source>
</evidence>
<dbReference type="EC" id="6.3.1.14" evidence="1"/>
<evidence type="ECO:0000256" key="5">
    <source>
        <dbReference type="ARBA" id="ARBA00048108"/>
    </source>
</evidence>
<protein>
    <recommendedName>
        <fullName evidence="2">Diphthine--ammonia ligase</fullName>
        <ecNumber evidence="1">6.3.1.14</ecNumber>
    </recommendedName>
    <alternativeName>
        <fullName evidence="3">Diphthamide synthase</fullName>
    </alternativeName>
    <alternativeName>
        <fullName evidence="4">Diphthamide synthetase</fullName>
    </alternativeName>
</protein>
<dbReference type="RefSeq" id="XP_022457295.1">
    <property type="nucleotide sequence ID" value="XM_022605869.1"/>
</dbReference>
<evidence type="ECO:0000256" key="1">
    <source>
        <dbReference type="ARBA" id="ARBA00012089"/>
    </source>
</evidence>
<name>W6MHN5_9ASCO</name>
<dbReference type="CDD" id="cd01994">
    <property type="entry name" value="AANH_PF0828-like"/>
    <property type="match status" value="1"/>
</dbReference>
<dbReference type="Gene3D" id="3.90.1490.10">
    <property type="entry name" value="putative n-type atp pyrophosphatase, domain 2"/>
    <property type="match status" value="1"/>
</dbReference>
<dbReference type="Pfam" id="PF01902">
    <property type="entry name" value="Diphthami_syn_2"/>
    <property type="match status" value="1"/>
</dbReference>
<organism evidence="7 8">
    <name type="scientific">Kuraishia capsulata CBS 1993</name>
    <dbReference type="NCBI Taxonomy" id="1382522"/>
    <lineage>
        <taxon>Eukaryota</taxon>
        <taxon>Fungi</taxon>
        <taxon>Dikarya</taxon>
        <taxon>Ascomycota</taxon>
        <taxon>Saccharomycotina</taxon>
        <taxon>Pichiomycetes</taxon>
        <taxon>Pichiales</taxon>
        <taxon>Pichiaceae</taxon>
        <taxon>Kuraishia</taxon>
    </lineage>
</organism>
<dbReference type="InterPro" id="IPR006175">
    <property type="entry name" value="YjgF/YER057c/UK114"/>
</dbReference>
<dbReference type="FunFam" id="3.40.50.620:FF:000145">
    <property type="entry name" value="ATP-binding domain containing protein"/>
    <property type="match status" value="1"/>
</dbReference>
<dbReference type="InterPro" id="IPR030662">
    <property type="entry name" value="DPH6/MJ0570"/>
</dbReference>
<evidence type="ECO:0000256" key="2">
    <source>
        <dbReference type="ARBA" id="ARBA00018426"/>
    </source>
</evidence>
<dbReference type="SUPFAM" id="SSF55298">
    <property type="entry name" value="YjgF-like"/>
    <property type="match status" value="2"/>
</dbReference>
<gene>
    <name evidence="7" type="ORF">KUCA_T00001250001</name>
</gene>
<dbReference type="Gene3D" id="3.40.50.620">
    <property type="entry name" value="HUPs"/>
    <property type="match status" value="1"/>
</dbReference>
<dbReference type="AlphaFoldDB" id="W6MHN5"/>
<dbReference type="InterPro" id="IPR002761">
    <property type="entry name" value="Diphthami_syn_dom"/>
</dbReference>
<sequence length="575" mass="64080">MKFVGLVSGGKDSIFNILHSIRQGHELIALANLYPSSGKDEIDSFMYQTVGHDVVSLYDKCTGLPLYRREISGLSENVQLEYSRTANDETEDLLELLKEVKENHPDVEGVSSGAILSNYQRNRVEYCCSKLGLISLAWLWQMDQSELMGQMCDVESMDARIIKVAAFGLNIKHLGMKLQEIYPHLLSLNDKFGIHVCGEGGEFETLVLDAPFFTEGYLELVSQEMVDHGSEVWFLKMKVRFVERKKAVDDFSTVVAPPLLHGPFVEYPVDKFVSTQKPVHNQVLPLNLQSDEDHVFISNISSQGETLERQVLDVFVALSTQLQKHGIEFSNIQSSILLLQSMKDFAAINTIYSSYFTTPLPPARICVETNLARSTKLQLSVVALKSSKSGVHIQSRSYWAPCNIGPYSQAVSDSEGVTMISGQIPLVPASMAPSPQELEIGLSLQHFDSVKKLVAANKDQAVICFIVDTAYIQSVLQCWKSYGGDEKRLIIVQVSSLPRGVGVEWGGYSTKGQDGFLEVEFFEQTINTSDDYHYTVFHNPTQPIAIDIPFCSVPVLSVWKCATQVHAAAIKRYLL</sequence>
<evidence type="ECO:0000256" key="4">
    <source>
        <dbReference type="ARBA" id="ARBA00031552"/>
    </source>
</evidence>
<dbReference type="InterPro" id="IPR014729">
    <property type="entry name" value="Rossmann-like_a/b/a_fold"/>
</dbReference>
<reference evidence="7" key="2">
    <citation type="submission" date="2014-02" db="EMBL/GenBank/DDBJ databases">
        <title>Complete DNA sequence of /Kuraishia capsulata/ illustrates novel genomic features among budding yeasts (/Saccharomycotina/).</title>
        <authorList>
            <person name="Morales L."/>
            <person name="Noel B."/>
            <person name="Porcel B."/>
            <person name="Marcet-Houben M."/>
            <person name="Hullo M-F."/>
            <person name="Sacerdot C."/>
            <person name="Tekaia F."/>
            <person name="Leh-Louis V."/>
            <person name="Despons L."/>
            <person name="Khanna V."/>
            <person name="Aury J-M."/>
            <person name="Barbe V."/>
            <person name="Couloux A."/>
            <person name="Labadie K."/>
            <person name="Pelletier E."/>
            <person name="Souciet J-L."/>
            <person name="Boekhout T."/>
            <person name="Gabaldon T."/>
            <person name="Wincker P."/>
            <person name="Dujon B."/>
        </authorList>
    </citation>
    <scope>NUCLEOTIDE SEQUENCE</scope>
    <source>
        <strain evidence="7">CBS 1993</strain>
    </source>
</reference>
<dbReference type="Pfam" id="PF01042">
    <property type="entry name" value="Ribonuc_L-PSP"/>
    <property type="match status" value="1"/>
</dbReference>
<feature type="domain" description="Diphthamide synthase" evidence="6">
    <location>
        <begin position="1"/>
        <end position="238"/>
    </location>
</feature>
<dbReference type="CDD" id="cd06155">
    <property type="entry name" value="eu_AANH_C_1"/>
    <property type="match status" value="1"/>
</dbReference>
<dbReference type="PANTHER" id="PTHR12196">
    <property type="entry name" value="DOMAIN OF UNKNOWN FUNCTION 71 DUF71 -CONTAINING PROTEIN"/>
    <property type="match status" value="1"/>
</dbReference>
<evidence type="ECO:0000313" key="8">
    <source>
        <dbReference type="Proteomes" id="UP000019384"/>
    </source>
</evidence>
<dbReference type="STRING" id="1382522.W6MHN5"/>
<dbReference type="OrthoDB" id="686384at2759"/>
<dbReference type="EMBL" id="HG793125">
    <property type="protein sequence ID" value="CDK25283.1"/>
    <property type="molecule type" value="Genomic_DNA"/>
</dbReference>
<dbReference type="HOGENOM" id="CLU_010289_2_1_1"/>
<dbReference type="SUPFAM" id="SSF52402">
    <property type="entry name" value="Adenine nucleotide alpha hydrolases-like"/>
    <property type="match status" value="1"/>
</dbReference>
<evidence type="ECO:0000256" key="3">
    <source>
        <dbReference type="ARBA" id="ARBA00029814"/>
    </source>
</evidence>
<dbReference type="Gene3D" id="3.30.1330.40">
    <property type="entry name" value="RutC-like"/>
    <property type="match status" value="2"/>
</dbReference>
<dbReference type="PANTHER" id="PTHR12196:SF2">
    <property type="entry name" value="DIPHTHINE--AMMONIA LIGASE"/>
    <property type="match status" value="1"/>
</dbReference>
<proteinExistence type="predicted"/>
<dbReference type="NCBIfam" id="TIGR00290">
    <property type="entry name" value="MJ0570_dom"/>
    <property type="match status" value="1"/>
</dbReference>
<dbReference type="GO" id="GO:0017183">
    <property type="term" value="P:protein histidyl modification to diphthamide"/>
    <property type="evidence" value="ECO:0007669"/>
    <property type="project" value="TreeGrafter"/>
</dbReference>
<reference evidence="7" key="1">
    <citation type="submission" date="2013-12" db="EMBL/GenBank/DDBJ databases">
        <authorList>
            <person name="Genoscope - CEA"/>
        </authorList>
    </citation>
    <scope>NUCLEOTIDE SEQUENCE</scope>
    <source>
        <strain evidence="7">CBS 1993</strain>
    </source>
</reference>
<evidence type="ECO:0000259" key="6">
    <source>
        <dbReference type="Pfam" id="PF01902"/>
    </source>
</evidence>
<dbReference type="GO" id="GO:0017178">
    <property type="term" value="F:diphthine-ammonia ligase activity"/>
    <property type="evidence" value="ECO:0007669"/>
    <property type="project" value="UniProtKB-EC"/>
</dbReference>
<dbReference type="InterPro" id="IPR035959">
    <property type="entry name" value="RutC-like_sf"/>
</dbReference>
<accession>W6MHN5</accession>
<comment type="catalytic activity">
    <reaction evidence="5">
        <text>diphthine-[translation elongation factor 2] + NH4(+) + ATP = diphthamide-[translation elongation factor 2] + AMP + diphosphate + H(+)</text>
        <dbReference type="Rhea" id="RHEA:19753"/>
        <dbReference type="Rhea" id="RHEA-COMP:10172"/>
        <dbReference type="Rhea" id="RHEA-COMP:10174"/>
        <dbReference type="ChEBI" id="CHEBI:15378"/>
        <dbReference type="ChEBI" id="CHEBI:16692"/>
        <dbReference type="ChEBI" id="CHEBI:28938"/>
        <dbReference type="ChEBI" id="CHEBI:30616"/>
        <dbReference type="ChEBI" id="CHEBI:33019"/>
        <dbReference type="ChEBI" id="CHEBI:82696"/>
        <dbReference type="ChEBI" id="CHEBI:456215"/>
        <dbReference type="EC" id="6.3.1.14"/>
    </reaction>
</comment>